<dbReference type="STRING" id="450378.GCA_001661675_00592"/>
<dbReference type="PRINTS" id="PR00095">
    <property type="entry name" value="ANTSNTHASEI"/>
</dbReference>
<dbReference type="Proteomes" id="UP000195807">
    <property type="component" value="Chromosome"/>
</dbReference>
<protein>
    <submittedName>
        <fullName evidence="2">Aminodeoxychorismate synthase, component I</fullName>
    </submittedName>
</protein>
<dbReference type="InterPro" id="IPR005802">
    <property type="entry name" value="ADC_synth_comp_1"/>
</dbReference>
<dbReference type="InterPro" id="IPR015890">
    <property type="entry name" value="Chorismate_C"/>
</dbReference>
<dbReference type="AlphaFoldDB" id="A0A1Z1F969"/>
<keyword evidence="3" id="KW-1185">Reference proteome</keyword>
<evidence type="ECO:0000259" key="1">
    <source>
        <dbReference type="Pfam" id="PF00425"/>
    </source>
</evidence>
<dbReference type="EMBL" id="CP019602">
    <property type="protein sequence ID" value="ARU15330.1"/>
    <property type="molecule type" value="Genomic_DNA"/>
</dbReference>
<dbReference type="PANTHER" id="PTHR11236:SF50">
    <property type="entry name" value="AMINODEOXYCHORISMATE SYNTHASE COMPONENT 1"/>
    <property type="match status" value="1"/>
</dbReference>
<dbReference type="SUPFAM" id="SSF56322">
    <property type="entry name" value="ADC synthase"/>
    <property type="match status" value="1"/>
</dbReference>
<evidence type="ECO:0000313" key="3">
    <source>
        <dbReference type="Proteomes" id="UP000195807"/>
    </source>
</evidence>
<dbReference type="GO" id="GO:0000162">
    <property type="term" value="P:L-tryptophan biosynthetic process"/>
    <property type="evidence" value="ECO:0007669"/>
    <property type="project" value="TreeGrafter"/>
</dbReference>
<gene>
    <name evidence="2" type="ORF">A9D14_02970</name>
</gene>
<dbReference type="PANTHER" id="PTHR11236">
    <property type="entry name" value="AMINOBENZOATE/ANTHRANILATE SYNTHASE"/>
    <property type="match status" value="1"/>
</dbReference>
<proteinExistence type="predicted"/>
<reference evidence="2 3" key="1">
    <citation type="submission" date="2017-01" db="EMBL/GenBank/DDBJ databases">
        <title>Complete genome sequence of esterase-producing bacterium Croceicoccus marinus E4A9.</title>
        <authorList>
            <person name="Wu Y.-H."/>
            <person name="Cheng H."/>
            <person name="Xu L."/>
            <person name="Huo Y.-Y."/>
            <person name="Wang C.-S."/>
            <person name="Xu X.-W."/>
        </authorList>
    </citation>
    <scope>NUCLEOTIDE SEQUENCE [LARGE SCALE GENOMIC DNA]</scope>
    <source>
        <strain evidence="2 3">E4A9</strain>
    </source>
</reference>
<accession>A0A1Z1F969</accession>
<dbReference type="InterPro" id="IPR019999">
    <property type="entry name" value="Anth_synth_I-like"/>
</dbReference>
<feature type="domain" description="Chorismate-utilising enzyme C-terminal" evidence="1">
    <location>
        <begin position="118"/>
        <end position="371"/>
    </location>
</feature>
<sequence>MLSPFALIEDLETGTARLFEDPQEVFAPRDHADVPAKLKHLESLRREGGKLAGWLGYEAGFALDPRLAPLRGHSAGPLMWMAAFDRAAAMPIAAVDGWLAQRSSGSGSLGPMEPLTDRTAYLKRFDRIIEAIRAGDIYQANLTIALGGGWRGDPVAIYRAIRPRAAARFGALVFDGAQWLLSFSPELFFRANGAAIETRPMKGTRPRGHDKAADRALKDDLVVSRKDRAENLMITDLMRNDLSRLAVPGSVRVDDPFRIEAYPTVFQMTSTVRATLANGFDAAAVLGAMFPCGSITGAPKLRAMEIIDAVEGWQRGPYCGAIGQMEADGACFNVAIRTLRLTPDGRATFGVGSGVVADSDGDGEWRECLSKARFLSEVISPD</sequence>
<dbReference type="KEGG" id="cman:A9D14_02970"/>
<name>A0A1Z1F969_9SPHN</name>
<dbReference type="GO" id="GO:0009396">
    <property type="term" value="P:folic acid-containing compound biosynthetic process"/>
    <property type="evidence" value="ECO:0007669"/>
    <property type="project" value="InterPro"/>
</dbReference>
<dbReference type="OrthoDB" id="9803598at2"/>
<dbReference type="GO" id="GO:0046820">
    <property type="term" value="F:4-amino-4-deoxychorismate synthase activity"/>
    <property type="evidence" value="ECO:0007669"/>
    <property type="project" value="TreeGrafter"/>
</dbReference>
<dbReference type="InterPro" id="IPR005801">
    <property type="entry name" value="ADC_synthase"/>
</dbReference>
<evidence type="ECO:0000313" key="2">
    <source>
        <dbReference type="EMBL" id="ARU15330.1"/>
    </source>
</evidence>
<dbReference type="NCBIfam" id="TIGR00553">
    <property type="entry name" value="pabB"/>
    <property type="match status" value="1"/>
</dbReference>
<dbReference type="Gene3D" id="3.60.120.10">
    <property type="entry name" value="Anthranilate synthase"/>
    <property type="match status" value="1"/>
</dbReference>
<dbReference type="Pfam" id="PF00425">
    <property type="entry name" value="Chorismate_bind"/>
    <property type="match status" value="1"/>
</dbReference>
<dbReference type="RefSeq" id="WP_066842820.1">
    <property type="nucleotide sequence ID" value="NZ_CP019602.1"/>
</dbReference>
<organism evidence="2 3">
    <name type="scientific">Croceicoccus marinus</name>
    <dbReference type="NCBI Taxonomy" id="450378"/>
    <lineage>
        <taxon>Bacteria</taxon>
        <taxon>Pseudomonadati</taxon>
        <taxon>Pseudomonadota</taxon>
        <taxon>Alphaproteobacteria</taxon>
        <taxon>Sphingomonadales</taxon>
        <taxon>Erythrobacteraceae</taxon>
        <taxon>Croceicoccus</taxon>
    </lineage>
</organism>